<dbReference type="AlphaFoldDB" id="E1JTD9"/>
<comment type="similarity">
    <text evidence="1">Belongs to the UreD family.</text>
</comment>
<organism evidence="3 4">
    <name type="scientific">Solidesulfovibrio fructosivorans JJ]</name>
    <dbReference type="NCBI Taxonomy" id="596151"/>
    <lineage>
        <taxon>Bacteria</taxon>
        <taxon>Pseudomonadati</taxon>
        <taxon>Thermodesulfobacteriota</taxon>
        <taxon>Desulfovibrionia</taxon>
        <taxon>Desulfovibrionales</taxon>
        <taxon>Desulfovibrionaceae</taxon>
        <taxon>Solidesulfovibrio</taxon>
    </lineage>
</organism>
<dbReference type="Proteomes" id="UP000006250">
    <property type="component" value="Unassembled WGS sequence"/>
</dbReference>
<evidence type="ECO:0000256" key="2">
    <source>
        <dbReference type="ARBA" id="ARBA00023186"/>
    </source>
</evidence>
<keyword evidence="4" id="KW-1185">Reference proteome</keyword>
<evidence type="ECO:0000313" key="4">
    <source>
        <dbReference type="Proteomes" id="UP000006250"/>
    </source>
</evidence>
<dbReference type="RefSeq" id="WP_005991477.1">
    <property type="nucleotide sequence ID" value="NZ_AECZ01000004.1"/>
</dbReference>
<accession>E1JTD9</accession>
<dbReference type="EMBL" id="AECZ01000004">
    <property type="protein sequence ID" value="EFL52399.1"/>
    <property type="molecule type" value="Genomic_DNA"/>
</dbReference>
<dbReference type="OrthoDB" id="9798842at2"/>
<evidence type="ECO:0000256" key="1">
    <source>
        <dbReference type="ARBA" id="ARBA00007177"/>
    </source>
</evidence>
<reference evidence="3 4" key="1">
    <citation type="submission" date="2010-08" db="EMBL/GenBank/DDBJ databases">
        <title>The draft genome of Desulfovibrio fructosovorans JJ.</title>
        <authorList>
            <consortium name="US DOE Joint Genome Institute (JGI-PGF)"/>
            <person name="Lucas S."/>
            <person name="Copeland A."/>
            <person name="Lapidus A."/>
            <person name="Cheng J.-F."/>
            <person name="Bruce D."/>
            <person name="Goodwin L."/>
            <person name="Pitluck S."/>
            <person name="Land M.L."/>
            <person name="Hauser L."/>
            <person name="Chang Y.-J."/>
            <person name="Jeffries C."/>
            <person name="Wall J.D."/>
            <person name="Stahl D.A."/>
            <person name="Arkin A.P."/>
            <person name="Dehal P."/>
            <person name="Stolyar S.M."/>
            <person name="Hazen T.C."/>
            <person name="Woyke T.J."/>
        </authorList>
    </citation>
    <scope>NUCLEOTIDE SEQUENCE [LARGE SCALE GENOMIC DNA]</scope>
    <source>
        <strain evidence="3 4">JJ</strain>
    </source>
</reference>
<proteinExistence type="inferred from homology"/>
<dbReference type="GO" id="GO:0016151">
    <property type="term" value="F:nickel cation binding"/>
    <property type="evidence" value="ECO:0007669"/>
    <property type="project" value="InterPro"/>
</dbReference>
<dbReference type="InterPro" id="IPR002669">
    <property type="entry name" value="UreD"/>
</dbReference>
<protein>
    <submittedName>
        <fullName evidence="3">Urease accessory protein UreD</fullName>
    </submittedName>
</protein>
<dbReference type="STRING" id="596151.DesfrDRAFT_0888"/>
<keyword evidence="2" id="KW-0143">Chaperone</keyword>
<dbReference type="Pfam" id="PF01774">
    <property type="entry name" value="UreD"/>
    <property type="match status" value="1"/>
</dbReference>
<comment type="caution">
    <text evidence="3">The sequence shown here is derived from an EMBL/GenBank/DDBJ whole genome shotgun (WGS) entry which is preliminary data.</text>
</comment>
<evidence type="ECO:0000313" key="3">
    <source>
        <dbReference type="EMBL" id="EFL52399.1"/>
    </source>
</evidence>
<sequence length="283" mass="30026">MGADAGETRDACWRARLDLRFAARDGRTVLAGRRHEGPLCVQRPFYPEGPEVCHVYVLHPPGGVVGGDRLRLEVAVEAGARALVTTPAATKIYRSAGTESLIDQRFAVAGSASLEWLPQETIVHDAARARQETLVELAGDASFAGWEICCLGLAAAGEGFASGFFGQGLHLVREGRPLLADRCHFHGGADMLDAAWGLGGDRVCGLFWATAPTGAGLPEGDAAWLADAVGPGPAAFGVCDGLLVGRYIGRDAWEAKRQFGAAWALWRTRVAGLTPCPPRIWNT</sequence>
<name>E1JTD9_SOLFR</name>
<gene>
    <name evidence="3" type="ORF">DesfrDRAFT_0888</name>
</gene>
<dbReference type="eggNOG" id="COG0829">
    <property type="taxonomic scope" value="Bacteria"/>
</dbReference>
<dbReference type="HAMAP" id="MF_01384">
    <property type="entry name" value="UreD"/>
    <property type="match status" value="1"/>
</dbReference>
<dbReference type="PANTHER" id="PTHR33643">
    <property type="entry name" value="UREASE ACCESSORY PROTEIN D"/>
    <property type="match status" value="1"/>
</dbReference>
<dbReference type="PANTHER" id="PTHR33643:SF1">
    <property type="entry name" value="UREASE ACCESSORY PROTEIN D"/>
    <property type="match status" value="1"/>
</dbReference>